<reference evidence="2 4" key="2">
    <citation type="submission" date="2016-01" db="EMBL/GenBank/DDBJ databases">
        <title>The new phylogeny of the genus Mycobacterium.</title>
        <authorList>
            <person name="Tarcisio F."/>
            <person name="Conor M."/>
            <person name="Antonella G."/>
            <person name="Elisabetta G."/>
            <person name="Giulia F.S."/>
            <person name="Sara T."/>
            <person name="Anna F."/>
            <person name="Clotilde B."/>
            <person name="Roberto B."/>
            <person name="Veronica D.S."/>
            <person name="Fabio R."/>
            <person name="Monica P."/>
            <person name="Olivier J."/>
            <person name="Enrico T."/>
            <person name="Nicola S."/>
        </authorList>
    </citation>
    <scope>NUCLEOTIDE SEQUENCE [LARGE SCALE GENOMIC DNA]</scope>
    <source>
        <strain evidence="2 4">CCUG 50187</strain>
    </source>
</reference>
<dbReference type="RefSeq" id="WP_085142563.1">
    <property type="nucleotide sequence ID" value="NZ_JACKVA010000035.1"/>
</dbReference>
<organism evidence="1 3">
    <name type="scientific">Mycolicibacterium conceptionense</name>
    <dbReference type="NCBI Taxonomy" id="451644"/>
    <lineage>
        <taxon>Bacteria</taxon>
        <taxon>Bacillati</taxon>
        <taxon>Actinomycetota</taxon>
        <taxon>Actinomycetes</taxon>
        <taxon>Mycobacteriales</taxon>
        <taxon>Mycobacteriaceae</taxon>
        <taxon>Mycolicibacterium</taxon>
    </lineage>
</organism>
<evidence type="ECO:0000313" key="4">
    <source>
        <dbReference type="Proteomes" id="UP000193811"/>
    </source>
</evidence>
<keyword evidence="4" id="KW-1185">Reference proteome</keyword>
<evidence type="ECO:0000313" key="2">
    <source>
        <dbReference type="EMBL" id="ORV20943.1"/>
    </source>
</evidence>
<gene>
    <name evidence="2" type="ORF">AWB98_01195</name>
    <name evidence="1" type="ORF">BN970_01340</name>
</gene>
<dbReference type="EMBL" id="CTEF01000001">
    <property type="protein sequence ID" value="CQD07148.1"/>
    <property type="molecule type" value="Genomic_DNA"/>
</dbReference>
<evidence type="ECO:0000313" key="3">
    <source>
        <dbReference type="Proteomes" id="UP000182227"/>
    </source>
</evidence>
<dbReference type="GeneID" id="44299577"/>
<accession>A0A0U1D2V6</accession>
<dbReference type="Proteomes" id="UP000182227">
    <property type="component" value="Unassembled WGS sequence"/>
</dbReference>
<protein>
    <submittedName>
        <fullName evidence="1">Uncharacterized protein</fullName>
    </submittedName>
</protein>
<name>A0A0U1D2V6_9MYCO</name>
<proteinExistence type="predicted"/>
<dbReference type="AlphaFoldDB" id="A0A0U1D2V6"/>
<evidence type="ECO:0000313" key="1">
    <source>
        <dbReference type="EMBL" id="CQD07148.1"/>
    </source>
</evidence>
<reference evidence="1 3" key="1">
    <citation type="submission" date="2015-03" db="EMBL/GenBank/DDBJ databases">
        <authorList>
            <person name="Murphy D."/>
        </authorList>
    </citation>
    <scope>NUCLEOTIDE SEQUENCE [LARGE SCALE GENOMIC DNA]</scope>
    <source>
        <strain evidence="1 3">D16</strain>
    </source>
</reference>
<sequence length="65" mass="7628">MTIPEGTLVGVMVGGKLYVEPFRAHPQVPPIDRYLRTLQQIAQTVDELTAPPKPRRWWQFWKARR</sequence>
<dbReference type="Proteomes" id="UP000193811">
    <property type="component" value="Unassembled WGS sequence"/>
</dbReference>
<dbReference type="EMBL" id="LQOP01000034">
    <property type="protein sequence ID" value="ORV20943.1"/>
    <property type="molecule type" value="Genomic_DNA"/>
</dbReference>